<feature type="region of interest" description="Disordered" evidence="1">
    <location>
        <begin position="48"/>
        <end position="67"/>
    </location>
</feature>
<keyword evidence="3" id="KW-1185">Reference proteome</keyword>
<name>A0AAQ1PEN8_9PSED</name>
<feature type="region of interest" description="Disordered" evidence="1">
    <location>
        <begin position="1"/>
        <end position="43"/>
    </location>
</feature>
<reference evidence="2 3" key="1">
    <citation type="submission" date="2018-02" db="EMBL/GenBank/DDBJ databases">
        <authorList>
            <person name="Dubost A."/>
        </authorList>
    </citation>
    <scope>NUCLEOTIDE SEQUENCE [LARGE SCALE GENOMIC DNA]</scope>
    <source>
        <strain evidence="3">JV551A3</strain>
    </source>
</reference>
<gene>
    <name evidence="2" type="ORF">JV551A3_V1_2240171</name>
</gene>
<comment type="caution">
    <text evidence="2">The sequence shown here is derived from an EMBL/GenBank/DDBJ whole genome shotgun (WGS) entry which is preliminary data.</text>
</comment>
<protein>
    <submittedName>
        <fullName evidence="2">Uncharacterized protein</fullName>
    </submittedName>
</protein>
<evidence type="ECO:0000313" key="3">
    <source>
        <dbReference type="Proteomes" id="UP000294335"/>
    </source>
</evidence>
<dbReference type="AlphaFoldDB" id="A0AAQ1PEN8"/>
<proteinExistence type="predicted"/>
<organism evidence="2 3">
    <name type="scientific">Pseudomonas inefficax</name>
    <dbReference type="NCBI Taxonomy" id="2078786"/>
    <lineage>
        <taxon>Bacteria</taxon>
        <taxon>Pseudomonadati</taxon>
        <taxon>Pseudomonadota</taxon>
        <taxon>Gammaproteobacteria</taxon>
        <taxon>Pseudomonadales</taxon>
        <taxon>Pseudomonadaceae</taxon>
        <taxon>Pseudomonas</taxon>
    </lineage>
</organism>
<evidence type="ECO:0000313" key="2">
    <source>
        <dbReference type="EMBL" id="SPO63938.1"/>
    </source>
</evidence>
<sequence>MRHRPLGRVAAKGRDYNAKRSTRMPLRGLRPRSRHKAAPTGIVQPLWERPCVAKGPHRGPRDFSHTA</sequence>
<dbReference type="Proteomes" id="UP000294335">
    <property type="component" value="Unassembled WGS sequence"/>
</dbReference>
<dbReference type="EMBL" id="OPYN01000224">
    <property type="protein sequence ID" value="SPO63938.1"/>
    <property type="molecule type" value="Genomic_DNA"/>
</dbReference>
<evidence type="ECO:0000256" key="1">
    <source>
        <dbReference type="SAM" id="MobiDB-lite"/>
    </source>
</evidence>
<accession>A0AAQ1PEN8</accession>